<dbReference type="SUPFAM" id="SSF53335">
    <property type="entry name" value="S-adenosyl-L-methionine-dependent methyltransferases"/>
    <property type="match status" value="1"/>
</dbReference>
<evidence type="ECO:0000313" key="1">
    <source>
        <dbReference type="EMBL" id="RFM24486.1"/>
    </source>
</evidence>
<dbReference type="CDD" id="cd02440">
    <property type="entry name" value="AdoMet_MTases"/>
    <property type="match status" value="1"/>
</dbReference>
<reference evidence="1 2" key="1">
    <citation type="journal article" date="2011" name="ISME J.">
        <title>Community ecology of hot spring cyanobacterial mats: predominant populations and their functional potential.</title>
        <authorList>
            <person name="Klatt C.G."/>
            <person name="Wood J.M."/>
            <person name="Rusch D.B."/>
            <person name="Bateson M.M."/>
            <person name="Hamamura N."/>
            <person name="Heidelberg J.F."/>
            <person name="Grossman A.R."/>
            <person name="Bhaya D."/>
            <person name="Cohan F.M."/>
            <person name="Kuhl M."/>
            <person name="Bryant D.A."/>
            <person name="Ward D.M."/>
        </authorList>
    </citation>
    <scope>NUCLEOTIDE SEQUENCE [LARGE SCALE GENOMIC DNA]</scope>
    <source>
        <strain evidence="1">OS</strain>
    </source>
</reference>
<evidence type="ECO:0000313" key="2">
    <source>
        <dbReference type="Proteomes" id="UP000266389"/>
    </source>
</evidence>
<keyword evidence="1" id="KW-0808">Transferase</keyword>
<sequence length="321" mass="35995">MVGINHLVMLVSEDIKLKCPVCDSSSGFRTAYQFPAFKLIDCQNCGFRFIPPSDYLPLDYYAHYKDDSAAIEIAKANVDLKIGMNLDRYGWISKIKPSGRLLDVGAGWGHFVFAGRQTAFQAEGIELSERNVAFARQHLGVPVTHGSFLDMTAVDAFDVVTMWDVLEHINEPFAFVQQAYRVLKPGGIVVIKVPDASSGIARFFGKFWHNIGHEHVNLFGKHTLPLLLERCGFRTCKIIVTLEPKNILVYAIIPSLKRLFGIRSKAHQTAYTNADAQRAFNRLTQGSTLKTNFILTAHRVVIKLSEWLKIGDEMVVIAQKP</sequence>
<dbReference type="GO" id="GO:0032259">
    <property type="term" value="P:methylation"/>
    <property type="evidence" value="ECO:0007669"/>
    <property type="project" value="UniProtKB-KW"/>
</dbReference>
<accession>A0A395M147</accession>
<proteinExistence type="predicted"/>
<name>A0A395M147_9BACT</name>
<dbReference type="PANTHER" id="PTHR43861:SF6">
    <property type="entry name" value="METHYLTRANSFERASE TYPE 11"/>
    <property type="match status" value="1"/>
</dbReference>
<dbReference type="Gene3D" id="3.40.50.150">
    <property type="entry name" value="Vaccinia Virus protein VP39"/>
    <property type="match status" value="1"/>
</dbReference>
<gene>
    <name evidence="1" type="ORF">D0433_05740</name>
</gene>
<dbReference type="EMBL" id="PHFL01000039">
    <property type="protein sequence ID" value="RFM24486.1"/>
    <property type="molecule type" value="Genomic_DNA"/>
</dbReference>
<dbReference type="GO" id="GO:0008168">
    <property type="term" value="F:methyltransferase activity"/>
    <property type="evidence" value="ECO:0007669"/>
    <property type="project" value="UniProtKB-KW"/>
</dbReference>
<dbReference type="PANTHER" id="PTHR43861">
    <property type="entry name" value="TRANS-ACONITATE 2-METHYLTRANSFERASE-RELATED"/>
    <property type="match status" value="1"/>
</dbReference>
<dbReference type="InterPro" id="IPR029063">
    <property type="entry name" value="SAM-dependent_MTases_sf"/>
</dbReference>
<comment type="caution">
    <text evidence="1">The sequence shown here is derived from an EMBL/GenBank/DDBJ whole genome shotgun (WGS) entry which is preliminary data.</text>
</comment>
<dbReference type="Pfam" id="PF13489">
    <property type="entry name" value="Methyltransf_23"/>
    <property type="match status" value="1"/>
</dbReference>
<dbReference type="AlphaFoldDB" id="A0A395M147"/>
<keyword evidence="1" id="KW-0489">Methyltransferase</keyword>
<protein>
    <submittedName>
        <fullName evidence="1">Class I SAM-dependent methyltransferase</fullName>
    </submittedName>
</protein>
<dbReference type="Proteomes" id="UP000266389">
    <property type="component" value="Unassembled WGS sequence"/>
</dbReference>
<organism evidence="1 2">
    <name type="scientific">Candidatus Thermochlorobacter aerophilus</name>
    <dbReference type="NCBI Taxonomy" id="1868324"/>
    <lineage>
        <taxon>Bacteria</taxon>
        <taxon>Pseudomonadati</taxon>
        <taxon>Chlorobiota</taxon>
        <taxon>Chlorobiia</taxon>
        <taxon>Chlorobiales</taxon>
        <taxon>Candidatus Thermochlorobacteriaceae</taxon>
        <taxon>Candidatus Thermochlorobacter</taxon>
    </lineage>
</organism>